<evidence type="ECO:0000313" key="7">
    <source>
        <dbReference type="Proteomes" id="UP001202922"/>
    </source>
</evidence>
<feature type="domain" description="IclR-ED" evidence="5">
    <location>
        <begin position="79"/>
        <end position="262"/>
    </location>
</feature>
<evidence type="ECO:0000256" key="1">
    <source>
        <dbReference type="ARBA" id="ARBA00023015"/>
    </source>
</evidence>
<reference evidence="6 7" key="1">
    <citation type="submission" date="2022-03" db="EMBL/GenBank/DDBJ databases">
        <title>Sinomonas sp. isolated from a soil.</title>
        <authorList>
            <person name="Han J."/>
            <person name="Kim D.-U."/>
        </authorList>
    </citation>
    <scope>NUCLEOTIDE SEQUENCE [LARGE SCALE GENOMIC DNA]</scope>
    <source>
        <strain evidence="6 7">5-5</strain>
    </source>
</reference>
<dbReference type="SMART" id="SM00346">
    <property type="entry name" value="HTH_ICLR"/>
    <property type="match status" value="1"/>
</dbReference>
<sequence length="275" mass="29608">MKGIRVATRALPENYNLESVARAVSVLKALESAEASSLERVARISGLSESTALRYLSSLANHDLVERDPESGHYRLGLTLFTFGTAAIRQRNIMSLAAPMLDLLHERFDETINLAARQNGQVMVLQVLESTRPMRKGVAAGGIDSWHATALGKAILACLPDTDVEAILSRYNAARFTPNTLVESHALLADLAAARSRGYAIDDEESEEGLRCVGVAIRVQSGAPDYALSISGPKSRMPYSRLQEIGTAILESGRELSVELGWTPPAQDASHPAAS</sequence>
<dbReference type="RefSeq" id="WP_241056716.1">
    <property type="nucleotide sequence ID" value="NZ_JAKZBV010000002.1"/>
</dbReference>
<evidence type="ECO:0000256" key="2">
    <source>
        <dbReference type="ARBA" id="ARBA00023125"/>
    </source>
</evidence>
<proteinExistence type="predicted"/>
<keyword evidence="1" id="KW-0805">Transcription regulation</keyword>
<dbReference type="Pfam" id="PF01614">
    <property type="entry name" value="IclR_C"/>
    <property type="match status" value="1"/>
</dbReference>
<dbReference type="PANTHER" id="PTHR30136:SF24">
    <property type="entry name" value="HTH-TYPE TRANSCRIPTIONAL REPRESSOR ALLR"/>
    <property type="match status" value="1"/>
</dbReference>
<organism evidence="6 7">
    <name type="scientific">Sinomonas terrae</name>
    <dbReference type="NCBI Taxonomy" id="2908838"/>
    <lineage>
        <taxon>Bacteria</taxon>
        <taxon>Bacillati</taxon>
        <taxon>Actinomycetota</taxon>
        <taxon>Actinomycetes</taxon>
        <taxon>Micrococcales</taxon>
        <taxon>Micrococcaceae</taxon>
        <taxon>Sinomonas</taxon>
    </lineage>
</organism>
<protein>
    <submittedName>
        <fullName evidence="6">IclR family transcriptional regulator</fullName>
    </submittedName>
</protein>
<keyword evidence="7" id="KW-1185">Reference proteome</keyword>
<feature type="domain" description="HTH iclR-type" evidence="4">
    <location>
        <begin position="17"/>
        <end position="78"/>
    </location>
</feature>
<accession>A0ABS9U760</accession>
<comment type="caution">
    <text evidence="6">The sequence shown here is derived from an EMBL/GenBank/DDBJ whole genome shotgun (WGS) entry which is preliminary data.</text>
</comment>
<gene>
    <name evidence="6" type="ORF">L0M17_21745</name>
</gene>
<dbReference type="SUPFAM" id="SSF55781">
    <property type="entry name" value="GAF domain-like"/>
    <property type="match status" value="1"/>
</dbReference>
<keyword evidence="3" id="KW-0804">Transcription</keyword>
<keyword evidence="2" id="KW-0238">DNA-binding</keyword>
<dbReference type="Pfam" id="PF09339">
    <property type="entry name" value="HTH_IclR"/>
    <property type="match status" value="1"/>
</dbReference>
<dbReference type="Proteomes" id="UP001202922">
    <property type="component" value="Unassembled WGS sequence"/>
</dbReference>
<evidence type="ECO:0000313" key="6">
    <source>
        <dbReference type="EMBL" id="MCH6472548.1"/>
    </source>
</evidence>
<dbReference type="InterPro" id="IPR014757">
    <property type="entry name" value="Tscrpt_reg_IclR_C"/>
</dbReference>
<name>A0ABS9U760_9MICC</name>
<dbReference type="PROSITE" id="PS51077">
    <property type="entry name" value="HTH_ICLR"/>
    <property type="match status" value="1"/>
</dbReference>
<evidence type="ECO:0000259" key="5">
    <source>
        <dbReference type="PROSITE" id="PS51078"/>
    </source>
</evidence>
<evidence type="ECO:0000259" key="4">
    <source>
        <dbReference type="PROSITE" id="PS51077"/>
    </source>
</evidence>
<dbReference type="PANTHER" id="PTHR30136">
    <property type="entry name" value="HELIX-TURN-HELIX TRANSCRIPTIONAL REGULATOR, ICLR FAMILY"/>
    <property type="match status" value="1"/>
</dbReference>
<dbReference type="InterPro" id="IPR036390">
    <property type="entry name" value="WH_DNA-bd_sf"/>
</dbReference>
<dbReference type="InterPro" id="IPR005471">
    <property type="entry name" value="Tscrpt_reg_IclR_N"/>
</dbReference>
<dbReference type="InterPro" id="IPR050707">
    <property type="entry name" value="HTH_MetabolicPath_Reg"/>
</dbReference>
<dbReference type="SUPFAM" id="SSF46785">
    <property type="entry name" value="Winged helix' DNA-binding domain"/>
    <property type="match status" value="1"/>
</dbReference>
<dbReference type="Gene3D" id="3.30.450.40">
    <property type="match status" value="1"/>
</dbReference>
<dbReference type="InterPro" id="IPR036388">
    <property type="entry name" value="WH-like_DNA-bd_sf"/>
</dbReference>
<dbReference type="EMBL" id="JAKZBV010000002">
    <property type="protein sequence ID" value="MCH6472548.1"/>
    <property type="molecule type" value="Genomic_DNA"/>
</dbReference>
<dbReference type="Gene3D" id="1.10.10.10">
    <property type="entry name" value="Winged helix-like DNA-binding domain superfamily/Winged helix DNA-binding domain"/>
    <property type="match status" value="1"/>
</dbReference>
<dbReference type="PROSITE" id="PS51078">
    <property type="entry name" value="ICLR_ED"/>
    <property type="match status" value="1"/>
</dbReference>
<dbReference type="InterPro" id="IPR029016">
    <property type="entry name" value="GAF-like_dom_sf"/>
</dbReference>
<evidence type="ECO:0000256" key="3">
    <source>
        <dbReference type="ARBA" id="ARBA00023163"/>
    </source>
</evidence>